<dbReference type="InterPro" id="IPR025447">
    <property type="entry name" value="DUF4192"/>
</dbReference>
<accession>A0A6J7VT64</accession>
<gene>
    <name evidence="1" type="ORF">UFOPK4410_00501</name>
</gene>
<reference evidence="1" key="1">
    <citation type="submission" date="2020-05" db="EMBL/GenBank/DDBJ databases">
        <authorList>
            <person name="Chiriac C."/>
            <person name="Salcher M."/>
            <person name="Ghai R."/>
            <person name="Kavagutti S V."/>
        </authorList>
    </citation>
    <scope>NUCLEOTIDE SEQUENCE</scope>
</reference>
<evidence type="ECO:0000313" key="1">
    <source>
        <dbReference type="EMBL" id="CAB5110513.1"/>
    </source>
</evidence>
<organism evidence="1">
    <name type="scientific">freshwater metagenome</name>
    <dbReference type="NCBI Taxonomy" id="449393"/>
    <lineage>
        <taxon>unclassified sequences</taxon>
        <taxon>metagenomes</taxon>
        <taxon>ecological metagenomes</taxon>
    </lineage>
</organism>
<dbReference type="AlphaFoldDB" id="A0A6J7VT64"/>
<name>A0A6J7VT64_9ZZZZ</name>
<proteinExistence type="predicted"/>
<dbReference type="EMBL" id="CAFBRV010000033">
    <property type="protein sequence ID" value="CAB5110513.1"/>
    <property type="molecule type" value="Genomic_DNA"/>
</dbReference>
<dbReference type="Pfam" id="PF13830">
    <property type="entry name" value="DUF4192"/>
    <property type="match status" value="1"/>
</dbReference>
<sequence length="181" mass="19866">MTTEKEALSIASIELASDALFMALVKSFAVIEDSPDINDCQREGATAVIDLAIEFEKFAEASNAENLARVLGRLSDIQVRDFALGSHNATSFQTYWGMWHYLLQIAPDGFIAPVACLFATLAYEQGDIPLAYRALDRASLDQPQYSLTKLLRRVFGSGWPAAAFAAMRTELHPKVTAGIFD</sequence>
<protein>
    <submittedName>
        <fullName evidence="1">Unannotated protein</fullName>
    </submittedName>
</protein>